<feature type="domain" description="N-acetyltransferase" evidence="2">
    <location>
        <begin position="12"/>
        <end position="148"/>
    </location>
</feature>
<dbReference type="PROSITE" id="PS51186">
    <property type="entry name" value="GNAT"/>
    <property type="match status" value="1"/>
</dbReference>
<dbReference type="EMBL" id="FQVX01000003">
    <property type="protein sequence ID" value="SHG73351.1"/>
    <property type="molecule type" value="Genomic_DNA"/>
</dbReference>
<dbReference type="AlphaFoldDB" id="A0A1M5M7Y9"/>
<organism evidence="3 4">
    <name type="scientific">Geodermatophilus nigrescens</name>
    <dbReference type="NCBI Taxonomy" id="1070870"/>
    <lineage>
        <taxon>Bacteria</taxon>
        <taxon>Bacillati</taxon>
        <taxon>Actinomycetota</taxon>
        <taxon>Actinomycetes</taxon>
        <taxon>Geodermatophilales</taxon>
        <taxon>Geodermatophilaceae</taxon>
        <taxon>Geodermatophilus</taxon>
    </lineage>
</organism>
<gene>
    <name evidence="3" type="ORF">SAMN05444351_3066</name>
</gene>
<dbReference type="SUPFAM" id="SSF55729">
    <property type="entry name" value="Acyl-CoA N-acyltransferases (Nat)"/>
    <property type="match status" value="1"/>
</dbReference>
<evidence type="ECO:0000313" key="3">
    <source>
        <dbReference type="EMBL" id="SHG73351.1"/>
    </source>
</evidence>
<dbReference type="STRING" id="1070870.SAMN05444351_3066"/>
<dbReference type="InterPro" id="IPR016181">
    <property type="entry name" value="Acyl_CoA_acyltransferase"/>
</dbReference>
<dbReference type="PANTHER" id="PTHR13947:SF37">
    <property type="entry name" value="LD18367P"/>
    <property type="match status" value="1"/>
</dbReference>
<dbReference type="InterPro" id="IPR000182">
    <property type="entry name" value="GNAT_dom"/>
</dbReference>
<dbReference type="Pfam" id="PF13508">
    <property type="entry name" value="Acetyltransf_7"/>
    <property type="match status" value="1"/>
</dbReference>
<dbReference type="PANTHER" id="PTHR13947">
    <property type="entry name" value="GNAT FAMILY N-ACETYLTRANSFERASE"/>
    <property type="match status" value="1"/>
</dbReference>
<proteinExistence type="predicted"/>
<dbReference type="Proteomes" id="UP000184471">
    <property type="component" value="Unassembled WGS sequence"/>
</dbReference>
<protein>
    <submittedName>
        <fullName evidence="3">Acetyltransferase (GNAT) family protein</fullName>
    </submittedName>
</protein>
<evidence type="ECO:0000259" key="2">
    <source>
        <dbReference type="PROSITE" id="PS51186"/>
    </source>
</evidence>
<keyword evidence="1 3" id="KW-0808">Transferase</keyword>
<evidence type="ECO:0000313" key="4">
    <source>
        <dbReference type="Proteomes" id="UP000184471"/>
    </source>
</evidence>
<dbReference type="RefSeq" id="WP_073421112.1">
    <property type="nucleotide sequence ID" value="NZ_FQVX01000003.1"/>
</dbReference>
<evidence type="ECO:0000256" key="1">
    <source>
        <dbReference type="ARBA" id="ARBA00022679"/>
    </source>
</evidence>
<keyword evidence="4" id="KW-1185">Reference proteome</keyword>
<name>A0A1M5M7Y9_9ACTN</name>
<dbReference type="GO" id="GO:0008080">
    <property type="term" value="F:N-acetyltransferase activity"/>
    <property type="evidence" value="ECO:0007669"/>
    <property type="project" value="InterPro"/>
</dbReference>
<dbReference type="InterPro" id="IPR050769">
    <property type="entry name" value="NAT_camello-type"/>
</dbReference>
<dbReference type="Gene3D" id="3.40.630.30">
    <property type="match status" value="1"/>
</dbReference>
<accession>A0A1M5M7Y9</accession>
<reference evidence="3 4" key="1">
    <citation type="submission" date="2016-11" db="EMBL/GenBank/DDBJ databases">
        <authorList>
            <person name="Jaros S."/>
            <person name="Januszkiewicz K."/>
            <person name="Wedrychowicz H."/>
        </authorList>
    </citation>
    <scope>NUCLEOTIDE SEQUENCE [LARGE SCALE GENOMIC DNA]</scope>
    <source>
        <strain evidence="3 4">DSM 45408</strain>
    </source>
</reference>
<sequence>MVVERSDPAADPRLAARLLEVQHAAYGVEARLIGDDRIPALHEDLPALVGAGLDWLVARDGGTVLGALGMRATGGEVDVDRLVVDPAHARRGTGRALVAAVLAGAGGRRVIVSTGRDNTPARRLYAQAGFRETGEREVLPGLWVVDAEWVAGAAR</sequence>